<accession>A0ABR7F097</accession>
<evidence type="ECO:0008006" key="4">
    <source>
        <dbReference type="Google" id="ProtNLM"/>
    </source>
</evidence>
<name>A0ABR7F097_9FIRM</name>
<dbReference type="Gene3D" id="2.60.40.10">
    <property type="entry name" value="Immunoglobulins"/>
    <property type="match status" value="1"/>
</dbReference>
<organism evidence="2 3">
    <name type="scientific">Eubacterium segne</name>
    <dbReference type="NCBI Taxonomy" id="2763045"/>
    <lineage>
        <taxon>Bacteria</taxon>
        <taxon>Bacillati</taxon>
        <taxon>Bacillota</taxon>
        <taxon>Clostridia</taxon>
        <taxon>Eubacteriales</taxon>
        <taxon>Eubacteriaceae</taxon>
        <taxon>Eubacterium</taxon>
    </lineage>
</organism>
<dbReference type="InterPro" id="IPR013783">
    <property type="entry name" value="Ig-like_fold"/>
</dbReference>
<dbReference type="RefSeq" id="WP_118588923.1">
    <property type="nucleotide sequence ID" value="NZ_JACOOZ010000002.1"/>
</dbReference>
<proteinExistence type="predicted"/>
<sequence length="2629" mass="294607">MPKHRFKTLKQSKKILSTILATAIVVTSIPAVEFFRGAVNVNAAVTYEPKKIGVSLMCNDMLSGDNADNVYKALTRTNSLAEDSRNGSAFNNVNMLGLTYQNRHGGAGKSYWAELKSSKFVGLYDLAKKGQIEQSICANVKNHNHRSTKRHWNKIKQYGKIIFGYPKADNNDWFYGRLFETKDNSDYSEIGGNGCWNTTNPDRGYKNRLVVYMTAKKGCDGCSGAYIENVSIALKDTKAPTISSIKITSAANSDSETTYFKAGQTLYAKVKFSEYVRLADNKNSSKQSTNIKLGLSLAKKNTKNATHIQAKLVSLKNDTAIFSYDIPATIKVNNKTEAMDYFVSGLADIDKQSSLIVKSSANKNSKFDRAFLDNNGNTLSNSSSTISKLKSGINDSTKFENEIKKTTSAITDIAGNPLDINSFRDDSAYKNGVSISRVYLDAVSPNIKSVKLSSNQKINNLNDNENYYLKVGTKLTASVEYNENIKKVSGTNLAKIQAKFNIYSSAGKQITAKAKSIYYGDSTKITFEPVTITGDMVIKPKSSGKKKEDYRITILDIENRNLLKDYSDNEAGTVGDLRNDTSKTFYLDNKAPVIMVEDSVPDDTKTYDMARCDITGEVYRIVLNTTDNDEESGSDKKPFASGVRDGKGSISVDLQSSTVKKFRYILSPKELSKSELSRRTFKEGESNKNLILEGTDDSDTTFTLTGERTYVYLYLKFIDEIDYSPVTSGIKVKMTAADVNTNLATATIKYNYNPEDKISPEISYRGISLKENADNSAYQEAKVRIKDEGGVDINAIKYIWVKKGEVVPDLKSYKVLPAGMVEKVKTNNGKVTECIATIKTENVTQNQVYSGDLYVYARDVSKNKNSTTSGKLVTANIDMTMPEMQISLPTDVPNKKSSLVVDGPFTSSSNDVGMFVAIEDPCNEGYYFVRKQSGKSAYIALNREEFLNGDDFPYSDEYDKNKIKLWTYAKITGSGSEYTIAEAAKLADNGTYRQRFLAIASDKYYGKLNVMAGTGFKASAFEWGTGTIKFDASKGKLIKDSFIMIPDMYSLSDTQDIELNLYHIYARKALKVELTAKGNYGQQVDKRLCYQYNPEDYQPEYLSSLKNAKFSFKISNIRTNDFVTEDINYNSENTYIKLKNVDTGKYVYQWQLATGVTTDEITIPEDLKLENGHYAVEVSICNYVDGKAKDCISTATYDDIYLYDYSNEMTEAFGIDSVSTKINFTAKDEHGNDEKPPYYGFVKTGDYNFTRSFVQEREKDYTSDFKEAYDADTLYLGNCATDTYDDNQVISYDRTIKMSINAMEKDDLDNYWIKVWAGDGENVRAVKWFKFESFNDTDKTMSINIKPIDAAKVKNAETPEDFYSSDISDTVCEIPVFEGSNTISYQIMNIGGNKSEIHEIEIMYHTKAPTLNIDVDKPDKVVTTMEARVMEISSDLVIKDVNLYETDFKGDESKVNAIDERTFNYSKNGRHLYYAIDGYYNLSFRQFYIENIDSYVPTASFKSVNPATYISLDSEGEFNGYMENASLEVEVLDDKSLMESDIKISVDGREPYAVDLSDKWDYGDGYGGTYIGRQRLENTGMKEIQISFGPEQDGRYYLNIYIKMNDDIDATKKYKEKVNHTVEINVSDQVGNELDKKITTDGREFYGLNNVPKIKEVCPQPDAEMITLEFTANVMVTNINGNDVPEKVYERMDMMDRFPITKAEEMGHYFEGADLGDIVLKDYFGISKDGTYSIEYKDVYNNRYKETFKVEDFFGNYAADIQYSTLSKTNQNVVATITGVDKKAELSLKEGSEESDNYKITWNKDKSKATIEFSQNDSVTFNLTVKGAAEEKTVEYNVSVGNIDKKAPDDVQVTWVFKENGDIYTGAVINPEDLLYLTTNNDIDVYISSPSEDIYAVNGKELKYTFTYSKDMNRSYTFEYADECGNEGKPVTVTLPDELIMTPYETPVPEEGEEREDKDAPGISAEVYAVYDGMAEYKTSWNPDSDSFEEIAEDIGYTGGYKIKYTLFDQSKSKIVVLNGLNASAKDVTYDSSSRKIDGVKVSENDGTVIITKKCSITVVAVDEKGNKTSHSYTPSKFDTEKPTVTVKKVGKSFTLMRLQFYTDDNTDAKNQNGTIVPVTTGLKMGLDEDGYYYYKEITNNGTYNTTFKDKSGNRTTVTTKITEIDNQAPTIKVSSWSPCYTNDGKAYEKLAPTEPVNTSVTLSLDFDKTVSELKVFYQKGDTWVEDKNTFSKTFIELGGRTAKVEFNNKVLGIVKVVATSPNGMSNELTDIDLVGIIDKTAPKVTFTQKTENNTVKVIYKADEKVLVTGCDYDTTYGANTEIPFTIKENGTYQITFTDMAGNVTVKSITVNNIDETPPSVFAVGMPEDYVTPENCKVKVTMSEKGTITFQGKDYSVNAPVDANKDGKYVGDELDWITLPINSNGSYQIKATDEAGLVSYKLLEIKYVDEVAPHIQFNKSVISVSQGTSVKELKEMLLDDSTFILWDDVDLAPQIIIKNMLSENQLNVQGIYEVTYVLTDSAGNKRNVNRYVKVISSANLKVRANGELMTSCDTTVLFDSNVDITLEKSKRVGESFKIYYKEGIRKAGSMKNAKVSKNGKLTDLGKGFHTLYIVTQNKESYLTYLYISR</sequence>
<dbReference type="EMBL" id="JACOOZ010000002">
    <property type="protein sequence ID" value="MBC5667029.1"/>
    <property type="molecule type" value="Genomic_DNA"/>
</dbReference>
<dbReference type="Proteomes" id="UP000597877">
    <property type="component" value="Unassembled WGS sequence"/>
</dbReference>
<reference evidence="2 3" key="1">
    <citation type="submission" date="2020-08" db="EMBL/GenBank/DDBJ databases">
        <title>Genome public.</title>
        <authorList>
            <person name="Liu C."/>
            <person name="Sun Q."/>
        </authorList>
    </citation>
    <scope>NUCLEOTIDE SEQUENCE [LARGE SCALE GENOMIC DNA]</scope>
    <source>
        <strain evidence="2 3">BX4</strain>
    </source>
</reference>
<evidence type="ECO:0000256" key="1">
    <source>
        <dbReference type="SAM" id="MobiDB-lite"/>
    </source>
</evidence>
<evidence type="ECO:0000313" key="3">
    <source>
        <dbReference type="Proteomes" id="UP000597877"/>
    </source>
</evidence>
<evidence type="ECO:0000313" key="2">
    <source>
        <dbReference type="EMBL" id="MBC5667029.1"/>
    </source>
</evidence>
<comment type="caution">
    <text evidence="2">The sequence shown here is derived from an EMBL/GenBank/DDBJ whole genome shotgun (WGS) entry which is preliminary data.</text>
</comment>
<keyword evidence="3" id="KW-1185">Reference proteome</keyword>
<protein>
    <recommendedName>
        <fullName evidence="4">SCP domain-containing protein</fullName>
    </recommendedName>
</protein>
<gene>
    <name evidence="2" type="ORF">H8S00_03355</name>
</gene>
<feature type="region of interest" description="Disordered" evidence="1">
    <location>
        <begin position="626"/>
        <end position="647"/>
    </location>
</feature>